<keyword evidence="1" id="KW-0433">Leucine-rich repeat</keyword>
<dbReference type="GeneID" id="25560947"/>
<dbReference type="SUPFAM" id="SSF52058">
    <property type="entry name" value="L domain-like"/>
    <property type="match status" value="1"/>
</dbReference>
<feature type="compositionally biased region" description="Acidic residues" evidence="3">
    <location>
        <begin position="269"/>
        <end position="286"/>
    </location>
</feature>
<dbReference type="GO" id="GO:0005737">
    <property type="term" value="C:cytoplasm"/>
    <property type="evidence" value="ECO:0007669"/>
    <property type="project" value="TreeGrafter"/>
</dbReference>
<dbReference type="InterPro" id="IPR032675">
    <property type="entry name" value="LRR_dom_sf"/>
</dbReference>
<dbReference type="EMBL" id="GL349437">
    <property type="protein sequence ID" value="KNC53473.1"/>
    <property type="molecule type" value="Genomic_DNA"/>
</dbReference>
<evidence type="ECO:0000256" key="3">
    <source>
        <dbReference type="SAM" id="MobiDB-lite"/>
    </source>
</evidence>
<dbReference type="Proteomes" id="UP000054408">
    <property type="component" value="Unassembled WGS sequence"/>
</dbReference>
<dbReference type="SMART" id="SM00369">
    <property type="entry name" value="LRR_TYP"/>
    <property type="match status" value="6"/>
</dbReference>
<dbReference type="InterPro" id="IPR050216">
    <property type="entry name" value="LRR_domain-containing"/>
</dbReference>
<dbReference type="eggNOG" id="KOG0619">
    <property type="taxonomic scope" value="Eukaryota"/>
</dbReference>
<accession>A0A0L0DPX0</accession>
<organism evidence="4 5">
    <name type="scientific">Thecamonas trahens ATCC 50062</name>
    <dbReference type="NCBI Taxonomy" id="461836"/>
    <lineage>
        <taxon>Eukaryota</taxon>
        <taxon>Apusozoa</taxon>
        <taxon>Apusomonadida</taxon>
        <taxon>Apusomonadidae</taxon>
        <taxon>Thecamonas</taxon>
    </lineage>
</organism>
<evidence type="ECO:0000313" key="5">
    <source>
        <dbReference type="Proteomes" id="UP000054408"/>
    </source>
</evidence>
<dbReference type="Gene3D" id="3.80.10.10">
    <property type="entry name" value="Ribonuclease Inhibitor"/>
    <property type="match status" value="2"/>
</dbReference>
<dbReference type="STRING" id="461836.A0A0L0DPX0"/>
<gene>
    <name evidence="4" type="ORF">AMSG_01187</name>
</gene>
<evidence type="ECO:0000256" key="2">
    <source>
        <dbReference type="ARBA" id="ARBA00022737"/>
    </source>
</evidence>
<feature type="region of interest" description="Disordered" evidence="3">
    <location>
        <begin position="324"/>
        <end position="345"/>
    </location>
</feature>
<dbReference type="OrthoDB" id="6750714at2759"/>
<keyword evidence="5" id="KW-1185">Reference proteome</keyword>
<protein>
    <submittedName>
        <fullName evidence="4">Uncharacterized protein</fullName>
    </submittedName>
</protein>
<evidence type="ECO:0000313" key="4">
    <source>
        <dbReference type="EMBL" id="KNC53473.1"/>
    </source>
</evidence>
<feature type="region of interest" description="Disordered" evidence="3">
    <location>
        <begin position="415"/>
        <end position="462"/>
    </location>
</feature>
<dbReference type="PANTHER" id="PTHR48051">
    <property type="match status" value="1"/>
</dbReference>
<proteinExistence type="predicted"/>
<dbReference type="PROSITE" id="PS51450">
    <property type="entry name" value="LRR"/>
    <property type="match status" value="1"/>
</dbReference>
<dbReference type="Pfam" id="PF13855">
    <property type="entry name" value="LRR_8"/>
    <property type="match status" value="3"/>
</dbReference>
<dbReference type="PANTHER" id="PTHR48051:SF1">
    <property type="entry name" value="RAS SUPPRESSOR PROTEIN 1"/>
    <property type="match status" value="1"/>
</dbReference>
<reference evidence="4 5" key="1">
    <citation type="submission" date="2010-05" db="EMBL/GenBank/DDBJ databases">
        <title>The Genome Sequence of Thecamonas trahens ATCC 50062.</title>
        <authorList>
            <consortium name="The Broad Institute Genome Sequencing Platform"/>
            <person name="Russ C."/>
            <person name="Cuomo C."/>
            <person name="Shea T."/>
            <person name="Young S.K."/>
            <person name="Zeng Q."/>
            <person name="Koehrsen M."/>
            <person name="Haas B."/>
            <person name="Borodovsky M."/>
            <person name="Guigo R."/>
            <person name="Alvarado L."/>
            <person name="Berlin A."/>
            <person name="Bochicchio J."/>
            <person name="Borenstein D."/>
            <person name="Chapman S."/>
            <person name="Chen Z."/>
            <person name="Freedman E."/>
            <person name="Gellesch M."/>
            <person name="Goldberg J."/>
            <person name="Griggs A."/>
            <person name="Gujja S."/>
            <person name="Heilman E."/>
            <person name="Heiman D."/>
            <person name="Hepburn T."/>
            <person name="Howarth C."/>
            <person name="Jen D."/>
            <person name="Larson L."/>
            <person name="Mehta T."/>
            <person name="Park D."/>
            <person name="Pearson M."/>
            <person name="Roberts A."/>
            <person name="Saif S."/>
            <person name="Shenoy N."/>
            <person name="Sisk P."/>
            <person name="Stolte C."/>
            <person name="Sykes S."/>
            <person name="Thomson T."/>
            <person name="Walk T."/>
            <person name="White J."/>
            <person name="Yandava C."/>
            <person name="Burger G."/>
            <person name="Gray M.W."/>
            <person name="Holland P.W.H."/>
            <person name="King N."/>
            <person name="Lang F.B.F."/>
            <person name="Roger A.J."/>
            <person name="Ruiz-Trillo I."/>
            <person name="Lander E."/>
            <person name="Nusbaum C."/>
        </authorList>
    </citation>
    <scope>NUCLEOTIDE SEQUENCE [LARGE SCALE GENOMIC DNA]</scope>
    <source>
        <strain evidence="4 5">ATCC 50062</strain>
    </source>
</reference>
<dbReference type="InterPro" id="IPR001611">
    <property type="entry name" value="Leu-rich_rpt"/>
</dbReference>
<dbReference type="InterPro" id="IPR003591">
    <property type="entry name" value="Leu-rich_rpt_typical-subtyp"/>
</dbReference>
<feature type="region of interest" description="Disordered" evidence="3">
    <location>
        <begin position="258"/>
        <end position="307"/>
    </location>
</feature>
<dbReference type="AlphaFoldDB" id="A0A0L0DPX0"/>
<dbReference type="PRINTS" id="PR00019">
    <property type="entry name" value="LEURICHRPT"/>
</dbReference>
<sequence>MGGKVSKPVKEAVSGAKDSGVFLLVHEPLPDGHLPSKFYKLADKLTEVRIDGCELGELDDEKTSKLAGVTRLNLANNALTHLPNSIKDLTALVELDVSSNKLSKFPSIATWDRLTNLRLGHNALTSFASLASAASLAKLDLSHNKLRAVPTVVSKMPALTSLDLSHNAITLVPASLGNAPRLKQLKLGRNAINDIDPALASIASLSSLELDGNALEDIPNELGYCTALSWLVLNDNPLDDIPLDIIDDVDAVKAHLRDRAEGRTPSEPAEAEPSEPSDATDIDAADDPPVADSTSGEHEPTGDDDVPEEFEYEYEYEPVLVDAGKGEDDAEPGAHHNVGDSPDDLHEYSYYDELDELDENTAPVSFVVKNSLGAVDKESTASLITQAFSGMRAAREPLLQHLHMSLDSILEPSLFPRPPYHADEHSSPERSSLQPQQLPNTLVSHPYTQGSLSISRPPTQSDDVGLFPPRTPLTASLGLPQDNTSLYQRHTDAYGLPARTSPARSPSPELAARAPTLAAYMPATEPNVPYSQRPAAASYLDPTPGRHTTFASSASASGYAGASTAAASYPYAGDLSTRKTYLSKYIELSREL</sequence>
<keyword evidence="2" id="KW-0677">Repeat</keyword>
<dbReference type="RefSeq" id="XP_013761797.1">
    <property type="nucleotide sequence ID" value="XM_013906343.1"/>
</dbReference>
<evidence type="ECO:0000256" key="1">
    <source>
        <dbReference type="ARBA" id="ARBA00022614"/>
    </source>
</evidence>
<feature type="compositionally biased region" description="Polar residues" evidence="3">
    <location>
        <begin position="429"/>
        <end position="462"/>
    </location>
</feature>
<name>A0A0L0DPX0_THETB</name>